<proteinExistence type="predicted"/>
<feature type="compositionally biased region" description="Low complexity" evidence="1">
    <location>
        <begin position="25"/>
        <end position="72"/>
    </location>
</feature>
<sequence length="72" mass="7377">MRQPSLKEQPTCISSPVRNNQGSGAAQFAWPSAFSSPAPQPARSAPATDQAHRLLGPSPALARPSSPAASAL</sequence>
<gene>
    <name evidence="2" type="ORF">Slati_3323900</name>
</gene>
<feature type="compositionally biased region" description="Polar residues" evidence="1">
    <location>
        <begin position="1"/>
        <end position="24"/>
    </location>
</feature>
<name>A0AAW2UZR9_9LAMI</name>
<dbReference type="EMBL" id="JACGWN010000011">
    <property type="protein sequence ID" value="KAL0423010.1"/>
    <property type="molecule type" value="Genomic_DNA"/>
</dbReference>
<organism evidence="2">
    <name type="scientific">Sesamum latifolium</name>
    <dbReference type="NCBI Taxonomy" id="2727402"/>
    <lineage>
        <taxon>Eukaryota</taxon>
        <taxon>Viridiplantae</taxon>
        <taxon>Streptophyta</taxon>
        <taxon>Embryophyta</taxon>
        <taxon>Tracheophyta</taxon>
        <taxon>Spermatophyta</taxon>
        <taxon>Magnoliopsida</taxon>
        <taxon>eudicotyledons</taxon>
        <taxon>Gunneridae</taxon>
        <taxon>Pentapetalae</taxon>
        <taxon>asterids</taxon>
        <taxon>lamiids</taxon>
        <taxon>Lamiales</taxon>
        <taxon>Pedaliaceae</taxon>
        <taxon>Sesamum</taxon>
    </lineage>
</organism>
<protein>
    <submittedName>
        <fullName evidence="2">Uncharacterized protein</fullName>
    </submittedName>
</protein>
<evidence type="ECO:0000313" key="2">
    <source>
        <dbReference type="EMBL" id="KAL0423010.1"/>
    </source>
</evidence>
<feature type="region of interest" description="Disordered" evidence="1">
    <location>
        <begin position="1"/>
        <end position="72"/>
    </location>
</feature>
<accession>A0AAW2UZR9</accession>
<reference evidence="2" key="2">
    <citation type="journal article" date="2024" name="Plant">
        <title>Genomic evolution and insights into agronomic trait innovations of Sesamum species.</title>
        <authorList>
            <person name="Miao H."/>
            <person name="Wang L."/>
            <person name="Qu L."/>
            <person name="Liu H."/>
            <person name="Sun Y."/>
            <person name="Le M."/>
            <person name="Wang Q."/>
            <person name="Wei S."/>
            <person name="Zheng Y."/>
            <person name="Lin W."/>
            <person name="Duan Y."/>
            <person name="Cao H."/>
            <person name="Xiong S."/>
            <person name="Wang X."/>
            <person name="Wei L."/>
            <person name="Li C."/>
            <person name="Ma Q."/>
            <person name="Ju M."/>
            <person name="Zhao R."/>
            <person name="Li G."/>
            <person name="Mu C."/>
            <person name="Tian Q."/>
            <person name="Mei H."/>
            <person name="Zhang T."/>
            <person name="Gao T."/>
            <person name="Zhang H."/>
        </authorList>
    </citation>
    <scope>NUCLEOTIDE SEQUENCE</scope>
    <source>
        <strain evidence="2">KEN1</strain>
    </source>
</reference>
<dbReference type="AlphaFoldDB" id="A0AAW2UZR9"/>
<comment type="caution">
    <text evidence="2">The sequence shown here is derived from an EMBL/GenBank/DDBJ whole genome shotgun (WGS) entry which is preliminary data.</text>
</comment>
<feature type="non-terminal residue" evidence="2">
    <location>
        <position position="72"/>
    </location>
</feature>
<evidence type="ECO:0000256" key="1">
    <source>
        <dbReference type="SAM" id="MobiDB-lite"/>
    </source>
</evidence>
<reference evidence="2" key="1">
    <citation type="submission" date="2020-06" db="EMBL/GenBank/DDBJ databases">
        <authorList>
            <person name="Li T."/>
            <person name="Hu X."/>
            <person name="Zhang T."/>
            <person name="Song X."/>
            <person name="Zhang H."/>
            <person name="Dai N."/>
            <person name="Sheng W."/>
            <person name="Hou X."/>
            <person name="Wei L."/>
        </authorList>
    </citation>
    <scope>NUCLEOTIDE SEQUENCE</scope>
    <source>
        <strain evidence="2">KEN1</strain>
        <tissue evidence="2">Leaf</tissue>
    </source>
</reference>